<proteinExistence type="predicted"/>
<dbReference type="AlphaFoldDB" id="A0A1Z9YXQ8"/>
<evidence type="ECO:0008006" key="3">
    <source>
        <dbReference type="Google" id="ProtNLM"/>
    </source>
</evidence>
<organism evidence="1 2">
    <name type="scientific">Acinetobacter populi</name>
    <dbReference type="NCBI Taxonomy" id="1582270"/>
    <lineage>
        <taxon>Bacteria</taxon>
        <taxon>Pseudomonadati</taxon>
        <taxon>Pseudomonadota</taxon>
        <taxon>Gammaproteobacteria</taxon>
        <taxon>Moraxellales</taxon>
        <taxon>Moraxellaceae</taxon>
        <taxon>Acinetobacter</taxon>
    </lineage>
</organism>
<dbReference type="OrthoDB" id="6687220at2"/>
<keyword evidence="2" id="KW-1185">Reference proteome</keyword>
<comment type="caution">
    <text evidence="1">The sequence shown here is derived from an EMBL/GenBank/DDBJ whole genome shotgun (WGS) entry which is preliminary data.</text>
</comment>
<evidence type="ECO:0000313" key="1">
    <source>
        <dbReference type="EMBL" id="OUY07007.1"/>
    </source>
</evidence>
<name>A0A1Z9YXQ8_9GAMM</name>
<sequence length="161" mass="17928">MVDFTVDHRVRFDAENERVKAEIKRTIVALTGRLEEVVKRNLSSGSPYLKVDSGRLRGSVVGRVTEQVDQVKGAVSAGGSHVKYLFIHEFGLTAQVGIKAHLRQIKQAFGKPITPRQVMVGAHSRNVKFRERRMMRDALQEVAKIVPKNIDAAIQRGLNSG</sequence>
<accession>A0A1Z9YXQ8</accession>
<dbReference type="RefSeq" id="WP_087620609.1">
    <property type="nucleotide sequence ID" value="NZ_NEXX01000003.1"/>
</dbReference>
<evidence type="ECO:0000313" key="2">
    <source>
        <dbReference type="Proteomes" id="UP000196536"/>
    </source>
</evidence>
<gene>
    <name evidence="1" type="ORF">CAP51_09940</name>
</gene>
<dbReference type="EMBL" id="NEXX01000003">
    <property type="protein sequence ID" value="OUY07007.1"/>
    <property type="molecule type" value="Genomic_DNA"/>
</dbReference>
<protein>
    <recommendedName>
        <fullName evidence="3">HK97 gp10 family phage protein</fullName>
    </recommendedName>
</protein>
<dbReference type="Proteomes" id="UP000196536">
    <property type="component" value="Unassembled WGS sequence"/>
</dbReference>
<reference evidence="1 2" key="1">
    <citation type="submission" date="2017-05" db="EMBL/GenBank/DDBJ databases">
        <title>Acinetobacter populi ANC 5415 (= PBJ7), whole genome shotgun sequencing project.</title>
        <authorList>
            <person name="Nemec A."/>
            <person name="Radolfova-Krizova L."/>
        </authorList>
    </citation>
    <scope>NUCLEOTIDE SEQUENCE [LARGE SCALE GENOMIC DNA]</scope>
    <source>
        <strain evidence="1 2">PBJ7</strain>
    </source>
</reference>